<keyword evidence="3" id="KW-1185">Reference proteome</keyword>
<dbReference type="AlphaFoldDB" id="A0A1H3G7B5"/>
<feature type="transmembrane region" description="Helical" evidence="1">
    <location>
        <begin position="12"/>
        <end position="36"/>
    </location>
</feature>
<feature type="transmembrane region" description="Helical" evidence="1">
    <location>
        <begin position="264"/>
        <end position="282"/>
    </location>
</feature>
<name>A0A1H3G7B5_9GAMM</name>
<evidence type="ECO:0008006" key="4">
    <source>
        <dbReference type="Google" id="ProtNLM"/>
    </source>
</evidence>
<evidence type="ECO:0000313" key="2">
    <source>
        <dbReference type="EMBL" id="SDX98945.1"/>
    </source>
</evidence>
<dbReference type="Proteomes" id="UP000199035">
    <property type="component" value="Unassembled WGS sequence"/>
</dbReference>
<organism evidence="2 3">
    <name type="scientific">Acinetobacter kyonggiensis</name>
    <dbReference type="NCBI Taxonomy" id="595670"/>
    <lineage>
        <taxon>Bacteria</taxon>
        <taxon>Pseudomonadati</taxon>
        <taxon>Pseudomonadota</taxon>
        <taxon>Gammaproteobacteria</taxon>
        <taxon>Moraxellales</taxon>
        <taxon>Moraxellaceae</taxon>
        <taxon>Acinetobacter</taxon>
    </lineage>
</organism>
<sequence>MLIKTDLKSNQAALLRAKLATFVLLFLSIPFVIYLVSCSPKTQLEKLTNAAPQLYDSQTNQAIPSTQQLLIPTDQIQDNKFQPNNNLPALEQISTEKHWISPAVPFNNTTGRFYLHVDFAGQQHNRQDLEITVLPICEIQGKSAPCRKTNLNNQGYFFNVSTNQQTEYQSLKANQSWLFYGHDFEESYSIPYNTPSLKFIVKANIPEGLSINWLRLSISENPITSQQTSIMLGSKYIHWFKYALIFLPVLGFLLFHFNQGFESGRALTIGLLSSLLFTIHTAVWDINYMVFGCLLLSLASILYCFGNSLYRLLYLTGFLVIAGYAQQKFGGFNHAFFTQTTLILIIGLGLYFAEYKDQ</sequence>
<protein>
    <recommendedName>
        <fullName evidence="4">Inner membrane protein</fullName>
    </recommendedName>
</protein>
<keyword evidence="1" id="KW-1133">Transmembrane helix</keyword>
<dbReference type="EMBL" id="FNPK01000002">
    <property type="protein sequence ID" value="SDX98945.1"/>
    <property type="molecule type" value="Genomic_DNA"/>
</dbReference>
<dbReference type="RefSeq" id="WP_092687204.1">
    <property type="nucleotide sequence ID" value="NZ_FNPK01000002.1"/>
</dbReference>
<keyword evidence="1" id="KW-0472">Membrane</keyword>
<reference evidence="3" key="1">
    <citation type="submission" date="2016-10" db="EMBL/GenBank/DDBJ databases">
        <authorList>
            <person name="Varghese N."/>
            <person name="Submissions S."/>
        </authorList>
    </citation>
    <scope>NUCLEOTIDE SEQUENCE [LARGE SCALE GENOMIC DNA]</scope>
    <source>
        <strain evidence="3">ANC 5109</strain>
    </source>
</reference>
<proteinExistence type="predicted"/>
<gene>
    <name evidence="2" type="ORF">SAMN05421643_10236</name>
</gene>
<accession>A0A1H3G7B5</accession>
<feature type="transmembrane region" description="Helical" evidence="1">
    <location>
        <begin position="335"/>
        <end position="353"/>
    </location>
</feature>
<evidence type="ECO:0000313" key="3">
    <source>
        <dbReference type="Proteomes" id="UP000199035"/>
    </source>
</evidence>
<feature type="transmembrane region" description="Helical" evidence="1">
    <location>
        <begin position="288"/>
        <end position="305"/>
    </location>
</feature>
<evidence type="ECO:0000256" key="1">
    <source>
        <dbReference type="SAM" id="Phobius"/>
    </source>
</evidence>
<keyword evidence="1" id="KW-0812">Transmembrane</keyword>
<feature type="transmembrane region" description="Helical" evidence="1">
    <location>
        <begin position="239"/>
        <end position="257"/>
    </location>
</feature>